<keyword evidence="6 9" id="KW-0812">Transmembrane</keyword>
<keyword evidence="3" id="KW-0813">Transport</keyword>
<evidence type="ECO:0000313" key="11">
    <source>
        <dbReference type="Proteomes" id="UP000184603"/>
    </source>
</evidence>
<keyword evidence="7 9" id="KW-1133">Transmembrane helix</keyword>
<feature type="transmembrane region" description="Helical" evidence="9">
    <location>
        <begin position="264"/>
        <end position="282"/>
    </location>
</feature>
<dbReference type="RefSeq" id="WP_073615674.1">
    <property type="nucleotide sequence ID" value="NZ_FRFE01000029.1"/>
</dbReference>
<feature type="transmembrane region" description="Helical" evidence="9">
    <location>
        <begin position="98"/>
        <end position="120"/>
    </location>
</feature>
<dbReference type="Pfam" id="PF03739">
    <property type="entry name" value="LptF_LptG"/>
    <property type="match status" value="1"/>
</dbReference>
<feature type="transmembrane region" description="Helical" evidence="9">
    <location>
        <begin position="294"/>
        <end position="310"/>
    </location>
</feature>
<evidence type="ECO:0000256" key="8">
    <source>
        <dbReference type="ARBA" id="ARBA00023136"/>
    </source>
</evidence>
<feature type="transmembrane region" description="Helical" evidence="9">
    <location>
        <begin position="330"/>
        <end position="350"/>
    </location>
</feature>
<name>A0A1M7YGU2_9BACT</name>
<evidence type="ECO:0000256" key="1">
    <source>
        <dbReference type="ARBA" id="ARBA00004429"/>
    </source>
</evidence>
<dbReference type="GO" id="GO:0055085">
    <property type="term" value="P:transmembrane transport"/>
    <property type="evidence" value="ECO:0007669"/>
    <property type="project" value="InterPro"/>
</dbReference>
<dbReference type="Proteomes" id="UP000184603">
    <property type="component" value="Unassembled WGS sequence"/>
</dbReference>
<evidence type="ECO:0000256" key="7">
    <source>
        <dbReference type="ARBA" id="ARBA00022989"/>
    </source>
</evidence>
<comment type="subcellular location">
    <subcellularLocation>
        <location evidence="1">Cell inner membrane</location>
        <topology evidence="1">Multi-pass membrane protein</topology>
    </subcellularLocation>
</comment>
<keyword evidence="11" id="KW-1185">Reference proteome</keyword>
<accession>A0A1M7YGU2</accession>
<organism evidence="10 11">
    <name type="scientific">Desulfopila aestuarii DSM 18488</name>
    <dbReference type="NCBI Taxonomy" id="1121416"/>
    <lineage>
        <taxon>Bacteria</taxon>
        <taxon>Pseudomonadati</taxon>
        <taxon>Thermodesulfobacteriota</taxon>
        <taxon>Desulfobulbia</taxon>
        <taxon>Desulfobulbales</taxon>
        <taxon>Desulfocapsaceae</taxon>
        <taxon>Desulfopila</taxon>
    </lineage>
</organism>
<dbReference type="InterPro" id="IPR005495">
    <property type="entry name" value="LptG/LptF_permease"/>
</dbReference>
<evidence type="ECO:0000256" key="4">
    <source>
        <dbReference type="ARBA" id="ARBA00022475"/>
    </source>
</evidence>
<dbReference type="GO" id="GO:0015920">
    <property type="term" value="P:lipopolysaccharide transport"/>
    <property type="evidence" value="ECO:0007669"/>
    <property type="project" value="TreeGrafter"/>
</dbReference>
<reference evidence="10 11" key="1">
    <citation type="submission" date="2016-12" db="EMBL/GenBank/DDBJ databases">
        <authorList>
            <person name="Song W.-J."/>
            <person name="Kurnit D.M."/>
        </authorList>
    </citation>
    <scope>NUCLEOTIDE SEQUENCE [LARGE SCALE GENOMIC DNA]</scope>
    <source>
        <strain evidence="10 11">DSM 18488</strain>
    </source>
</reference>
<gene>
    <name evidence="10" type="ORF">SAMN02745220_04260</name>
</gene>
<evidence type="ECO:0000256" key="9">
    <source>
        <dbReference type="SAM" id="Phobius"/>
    </source>
</evidence>
<dbReference type="NCBIfam" id="TIGR04407">
    <property type="entry name" value="LptF_YjgP"/>
    <property type="match status" value="1"/>
</dbReference>
<evidence type="ECO:0000256" key="5">
    <source>
        <dbReference type="ARBA" id="ARBA00022519"/>
    </source>
</evidence>
<dbReference type="InterPro" id="IPR030922">
    <property type="entry name" value="LptF"/>
</dbReference>
<dbReference type="STRING" id="1121416.SAMN02745220_04260"/>
<dbReference type="GO" id="GO:0043190">
    <property type="term" value="C:ATP-binding cassette (ABC) transporter complex"/>
    <property type="evidence" value="ECO:0007669"/>
    <property type="project" value="InterPro"/>
</dbReference>
<feature type="transmembrane region" description="Helical" evidence="9">
    <location>
        <begin position="12"/>
        <end position="32"/>
    </location>
</feature>
<evidence type="ECO:0000256" key="6">
    <source>
        <dbReference type="ARBA" id="ARBA00022692"/>
    </source>
</evidence>
<sequence length="356" mass="40262">MIIQRYIIREILKPAATICAVLVCIFGCYISTRYGEDAIQGLLPGSSVFQLILLRIVIALEVLLPTALFFSVVIALSRLYRDAELVAMFACGINITRVIKSVFLVALAGSMLVACLSLFLRPWAWHQFFQIKAEAEANFDLSRMTEGKFYKTGNRTIFAGKIDQQRNQASQIFIETQRANSRRLIYSDQAIQYRDKTTGKPVLLFQGGHLYEFSNINDNGLIFEFESSAMPLEPKQIIEQEYKVKAAATKTLFHSSNLEERAELQWRLTAPLSIILLALLGIPLSRSAPRQGKYANTFGAIGIFAVYYNFSVLTKKWMAQGVIAALPGIWWGQLLLATLVWVLLLQPLFFPFKRKR</sequence>
<dbReference type="EMBL" id="FRFE01000029">
    <property type="protein sequence ID" value="SHO51867.1"/>
    <property type="molecule type" value="Genomic_DNA"/>
</dbReference>
<keyword evidence="4" id="KW-1003">Cell membrane</keyword>
<dbReference type="PANTHER" id="PTHR33529">
    <property type="entry name" value="SLR0882 PROTEIN-RELATED"/>
    <property type="match status" value="1"/>
</dbReference>
<dbReference type="PANTHER" id="PTHR33529:SF7">
    <property type="entry name" value="LIPOPOLYSACCHARIDE EXPORT SYSTEM PERMEASE PROTEIN LPTF"/>
    <property type="match status" value="1"/>
</dbReference>
<dbReference type="OrthoDB" id="9778062at2"/>
<keyword evidence="8 9" id="KW-0472">Membrane</keyword>
<evidence type="ECO:0000256" key="3">
    <source>
        <dbReference type="ARBA" id="ARBA00022448"/>
    </source>
</evidence>
<protein>
    <recommendedName>
        <fullName evidence="2">Lipopolysaccharide export system permease protein LptF</fullName>
    </recommendedName>
</protein>
<evidence type="ECO:0000313" key="10">
    <source>
        <dbReference type="EMBL" id="SHO51867.1"/>
    </source>
</evidence>
<feature type="transmembrane region" description="Helical" evidence="9">
    <location>
        <begin position="52"/>
        <end position="77"/>
    </location>
</feature>
<keyword evidence="5" id="KW-0997">Cell inner membrane</keyword>
<evidence type="ECO:0000256" key="2">
    <source>
        <dbReference type="ARBA" id="ARBA00014213"/>
    </source>
</evidence>
<dbReference type="AlphaFoldDB" id="A0A1M7YGU2"/>
<proteinExistence type="predicted"/>